<dbReference type="Gene3D" id="3.40.50.620">
    <property type="entry name" value="HUPs"/>
    <property type="match status" value="1"/>
</dbReference>
<dbReference type="EMBL" id="CP020921">
    <property type="protein sequence ID" value="AWB11077.1"/>
    <property type="molecule type" value="Genomic_DNA"/>
</dbReference>
<feature type="domain" description="UspA" evidence="2">
    <location>
        <begin position="4"/>
        <end position="137"/>
    </location>
</feature>
<dbReference type="OrthoDB" id="9794782at2"/>
<dbReference type="Pfam" id="PF00582">
    <property type="entry name" value="Usp"/>
    <property type="match status" value="1"/>
</dbReference>
<dbReference type="SUPFAM" id="SSF52402">
    <property type="entry name" value="Adenine nucleotide alpha hydrolases-like"/>
    <property type="match status" value="1"/>
</dbReference>
<dbReference type="CDD" id="cd00293">
    <property type="entry name" value="USP-like"/>
    <property type="match status" value="1"/>
</dbReference>
<accession>A0A2R4W2P4</accession>
<name>A0A2R4W2P4_THEAF</name>
<dbReference type="AlphaFoldDB" id="A0A2R4W2P4"/>
<dbReference type="KEGG" id="taci:TDSAC_1741"/>
<organism evidence="3 4">
    <name type="scientific">Thermodesulfobium acidiphilum</name>
    <dbReference type="NCBI Taxonomy" id="1794699"/>
    <lineage>
        <taxon>Bacteria</taxon>
        <taxon>Pseudomonadati</taxon>
        <taxon>Thermodesulfobiota</taxon>
        <taxon>Thermodesulfobiia</taxon>
        <taxon>Thermodesulfobiales</taxon>
        <taxon>Thermodesulfobiaceae</taxon>
        <taxon>Thermodesulfobium</taxon>
    </lineage>
</organism>
<comment type="similarity">
    <text evidence="1">Belongs to the universal stress protein A family.</text>
</comment>
<dbReference type="InterPro" id="IPR006016">
    <property type="entry name" value="UspA"/>
</dbReference>
<dbReference type="PANTHER" id="PTHR46268">
    <property type="entry name" value="STRESS RESPONSE PROTEIN NHAX"/>
    <property type="match status" value="1"/>
</dbReference>
<dbReference type="InterPro" id="IPR014729">
    <property type="entry name" value="Rossmann-like_a/b/a_fold"/>
</dbReference>
<evidence type="ECO:0000259" key="2">
    <source>
        <dbReference type="Pfam" id="PF00582"/>
    </source>
</evidence>
<dbReference type="PANTHER" id="PTHR46268:SF6">
    <property type="entry name" value="UNIVERSAL STRESS PROTEIN UP12"/>
    <property type="match status" value="1"/>
</dbReference>
<dbReference type="InterPro" id="IPR006015">
    <property type="entry name" value="Universal_stress_UspA"/>
</dbReference>
<gene>
    <name evidence="3" type="ORF">TDSAC_1741</name>
</gene>
<evidence type="ECO:0000313" key="4">
    <source>
        <dbReference type="Proteomes" id="UP000244792"/>
    </source>
</evidence>
<evidence type="ECO:0000256" key="1">
    <source>
        <dbReference type="ARBA" id="ARBA00008791"/>
    </source>
</evidence>
<dbReference type="Proteomes" id="UP000244792">
    <property type="component" value="Chromosome"/>
</dbReference>
<protein>
    <submittedName>
        <fullName evidence="3">Nucleotide-binding universal stress protein, UspA family</fullName>
    </submittedName>
</protein>
<keyword evidence="4" id="KW-1185">Reference proteome</keyword>
<dbReference type="PRINTS" id="PR01438">
    <property type="entry name" value="UNVRSLSTRESS"/>
</dbReference>
<proteinExistence type="inferred from homology"/>
<sequence>MDRKSVLVAFKNFKGDRSVLKEATRIARSNNAVVYLLNIVERSSFLGVYNPDAEEELLKRAESEIEKAKDYLKSEGVEALGLVKFGERSEIICDVAKKIKPVRIVIGNRGLRGIKRLLFGGVPERVVKTSPCPVYVVE</sequence>
<reference evidence="3 4" key="1">
    <citation type="submission" date="2017-04" db="EMBL/GenBank/DDBJ databases">
        <title>Genomic insights into metabolism of Thermodesulfobium acidiphilum.</title>
        <authorList>
            <person name="Toshchakov S.V."/>
            <person name="Frolov E.N."/>
            <person name="Kublanov I.V."/>
            <person name="Samarov N.I."/>
            <person name="Novikov A."/>
            <person name="Lebedinsky A.V."/>
            <person name="Bonch-Osmolovskaya E.A."/>
            <person name="Chernyh N.A."/>
        </authorList>
    </citation>
    <scope>NUCLEOTIDE SEQUENCE [LARGE SCALE GENOMIC DNA]</scope>
    <source>
        <strain evidence="3 4">3127-1</strain>
    </source>
</reference>
<evidence type="ECO:0000313" key="3">
    <source>
        <dbReference type="EMBL" id="AWB11077.1"/>
    </source>
</evidence>
<dbReference type="RefSeq" id="WP_108310123.1">
    <property type="nucleotide sequence ID" value="NZ_CP020921.1"/>
</dbReference>